<reference evidence="1" key="2">
    <citation type="submission" date="2017-11" db="EMBL/GenBank/DDBJ databases">
        <title>Coralsnake Venomics: Analyses of Venom Gland Transcriptomes and Proteomes of Six Brazilian Taxa.</title>
        <authorList>
            <person name="Aird S.D."/>
            <person name="Jorge da Silva N."/>
            <person name="Qiu L."/>
            <person name="Villar-Briones A."/>
            <person name="Aparecida-Saddi V."/>
            <person name="Campos-Telles M.P."/>
            <person name="Grau M."/>
            <person name="Mikheyev A.S."/>
        </authorList>
    </citation>
    <scope>NUCLEOTIDE SEQUENCE</scope>
    <source>
        <tissue evidence="1">Venom_gland</tissue>
    </source>
</reference>
<proteinExistence type="predicted"/>
<name>A0A2D4N136_9SAUR</name>
<evidence type="ECO:0000313" key="1">
    <source>
        <dbReference type="EMBL" id="LAB38736.1"/>
    </source>
</evidence>
<organism evidence="1">
    <name type="scientific">Micrurus spixii</name>
    <name type="common">Amazon coral snake</name>
    <dbReference type="NCBI Taxonomy" id="129469"/>
    <lineage>
        <taxon>Eukaryota</taxon>
        <taxon>Metazoa</taxon>
        <taxon>Chordata</taxon>
        <taxon>Craniata</taxon>
        <taxon>Vertebrata</taxon>
        <taxon>Euteleostomi</taxon>
        <taxon>Lepidosauria</taxon>
        <taxon>Squamata</taxon>
        <taxon>Bifurcata</taxon>
        <taxon>Unidentata</taxon>
        <taxon>Episquamata</taxon>
        <taxon>Toxicofera</taxon>
        <taxon>Serpentes</taxon>
        <taxon>Colubroidea</taxon>
        <taxon>Elapidae</taxon>
        <taxon>Elapinae</taxon>
        <taxon>Micrurus</taxon>
    </lineage>
</organism>
<protein>
    <submittedName>
        <fullName evidence="1">Uncharacterized protein</fullName>
    </submittedName>
</protein>
<dbReference type="EMBL" id="IACM01138879">
    <property type="protein sequence ID" value="LAB38736.1"/>
    <property type="molecule type" value="Transcribed_RNA"/>
</dbReference>
<reference evidence="1" key="1">
    <citation type="submission" date="2017-07" db="EMBL/GenBank/DDBJ databases">
        <authorList>
            <person name="Mikheyev A."/>
            <person name="Grau M."/>
        </authorList>
    </citation>
    <scope>NUCLEOTIDE SEQUENCE</scope>
    <source>
        <tissue evidence="1">Venom_gland</tissue>
    </source>
</reference>
<accession>A0A2D4N136</accession>
<sequence>MDGESSKITMFLQVKVKTFHKGSIAYLIPNGALFQKATGLSWFYLSFENVSLLIQEVQNLRSLLDEKQKGDKKIKKVQLSFGRKKAPLVPIMTWMIENLHRHIAYLIKNNVSVTQQSLILAPAKL</sequence>
<dbReference type="AlphaFoldDB" id="A0A2D4N136"/>